<dbReference type="RefSeq" id="WP_111435152.1">
    <property type="nucleotide sequence ID" value="NZ_JACIGG010000006.1"/>
</dbReference>
<keyword evidence="1" id="KW-0812">Transmembrane</keyword>
<proteinExistence type="predicted"/>
<protein>
    <submittedName>
        <fullName evidence="2">Uncharacterized protein</fullName>
    </submittedName>
</protein>
<evidence type="ECO:0000256" key="1">
    <source>
        <dbReference type="SAM" id="Phobius"/>
    </source>
</evidence>
<comment type="caution">
    <text evidence="2">The sequence shown here is derived from an EMBL/GenBank/DDBJ whole genome shotgun (WGS) entry which is preliminary data.</text>
</comment>
<dbReference type="EMBL" id="NPEV01000033">
    <property type="protein sequence ID" value="RAI26254.1"/>
    <property type="molecule type" value="Genomic_DNA"/>
</dbReference>
<dbReference type="AlphaFoldDB" id="A0A327JLJ7"/>
<dbReference type="Proteomes" id="UP000249299">
    <property type="component" value="Unassembled WGS sequence"/>
</dbReference>
<evidence type="ECO:0000313" key="3">
    <source>
        <dbReference type="Proteomes" id="UP000249299"/>
    </source>
</evidence>
<reference evidence="2 3" key="1">
    <citation type="submission" date="2017-07" db="EMBL/GenBank/DDBJ databases">
        <title>Draft Genome Sequences of Select Purple Nonsulfur Bacteria.</title>
        <authorList>
            <person name="Lasarre B."/>
            <person name="Mckinlay J.B."/>
        </authorList>
    </citation>
    <scope>NUCLEOTIDE SEQUENCE [LARGE SCALE GENOMIC DNA]</scope>
    <source>
        <strain evidence="2 3">DSM 11290</strain>
    </source>
</reference>
<feature type="transmembrane region" description="Helical" evidence="1">
    <location>
        <begin position="20"/>
        <end position="48"/>
    </location>
</feature>
<gene>
    <name evidence="2" type="ORF">CH339_14805</name>
</gene>
<sequence>MVLILLFLGYKFIPGFKPFSALLGAIGTLLRGLGYTVALPFAFLAGLIPFGQRGARFMAFHERFGLIGGRKKGLLIDGRH</sequence>
<name>A0A327JLJ7_9HYPH</name>
<evidence type="ECO:0000313" key="2">
    <source>
        <dbReference type="EMBL" id="RAI26254.1"/>
    </source>
</evidence>
<keyword evidence="3" id="KW-1185">Reference proteome</keyword>
<organism evidence="2 3">
    <name type="scientific">Rhodobium orientis</name>
    <dbReference type="NCBI Taxonomy" id="34017"/>
    <lineage>
        <taxon>Bacteria</taxon>
        <taxon>Pseudomonadati</taxon>
        <taxon>Pseudomonadota</taxon>
        <taxon>Alphaproteobacteria</taxon>
        <taxon>Hyphomicrobiales</taxon>
        <taxon>Rhodobiaceae</taxon>
        <taxon>Rhodobium</taxon>
    </lineage>
</organism>
<accession>A0A327JLJ7</accession>
<keyword evidence="1" id="KW-0472">Membrane</keyword>
<keyword evidence="1" id="KW-1133">Transmembrane helix</keyword>